<feature type="signal peptide" evidence="3">
    <location>
        <begin position="1"/>
        <end position="29"/>
    </location>
</feature>
<accession>A0A9Q1KE79</accession>
<evidence type="ECO:0000256" key="3">
    <source>
        <dbReference type="SAM" id="SignalP"/>
    </source>
</evidence>
<keyword evidence="2" id="KW-1015">Disulfide bond</keyword>
<name>A0A9Q1KE79_9CARY</name>
<dbReference type="PRINTS" id="PR00291">
    <property type="entry name" value="KUNITZINHBTR"/>
</dbReference>
<evidence type="ECO:0000256" key="2">
    <source>
        <dbReference type="ARBA" id="ARBA00023157"/>
    </source>
</evidence>
<dbReference type="Proteomes" id="UP001153076">
    <property type="component" value="Unassembled WGS sequence"/>
</dbReference>
<evidence type="ECO:0000313" key="4">
    <source>
        <dbReference type="EMBL" id="KAJ8441340.1"/>
    </source>
</evidence>
<proteinExistence type="inferred from homology"/>
<protein>
    <submittedName>
        <fullName evidence="4">Uncharacterized protein</fullName>
    </submittedName>
</protein>
<evidence type="ECO:0000256" key="1">
    <source>
        <dbReference type="ARBA" id="ARBA00005440"/>
    </source>
</evidence>
<sequence>MSPHLLLPPATLLLLLLLLLFLSPPTTSADTTAVLDTDGNPLEANTNYYILPVDRSRRGGLTLLPKNDTASCPLYVGQVADKDSNGLPVKFFPVDPKQNLISLASDLNIEFDAATICITSSVWTLTFEEEGTGRRLVGIGGTIGNPGRETLSNWFNIQKAGSGEYDYKIVFCPSVCQFCTPLCGELGVFVEPDGRTPHFLLAPTTFLLLMVLSPPTTSADTTAVLDVDGHPLQANTNYYMLPVVRGRGGGLTLLPKNDTALCPLYVGQERQEVSRGLPLKFFPVNPKEKLISVSTDLNIEFDAGTICVTPTVWRLTFDEATGRRLVGIGGTLGNPGAGTLSNWFKIEKAGSGKYDYKIVFCPTVCSFCKVLCGDLGVFVEKDGRRLLGFIDQPLLKKIPQNMSPHFLLPSATLLLLLLLSPTTTAAATTAVLDIDGHPLRANTNYYILPVVRGRGGGLTLLPQNDTASCPLYVGQKRHEVSNGLPLKLFPVSPEQKLISLSSDLNFVFDASTICITSTGWRLTIEEATGRRLVGIGGTIGNAGLKTVDNWFKIEKAGSGKYDYKIVYCPSVCSFCKVLCGDVGVFVEKDGRRLLGFTDQPLLSKKEKIRKEKQIEDGGCMNVLWAMELGPIGRKRFTGKIETPSIPDHSSGMYMYESFHGN</sequence>
<gene>
    <name evidence="4" type="ORF">Cgig2_024852</name>
</gene>
<organism evidence="4 5">
    <name type="scientific">Carnegiea gigantea</name>
    <dbReference type="NCBI Taxonomy" id="171969"/>
    <lineage>
        <taxon>Eukaryota</taxon>
        <taxon>Viridiplantae</taxon>
        <taxon>Streptophyta</taxon>
        <taxon>Embryophyta</taxon>
        <taxon>Tracheophyta</taxon>
        <taxon>Spermatophyta</taxon>
        <taxon>Magnoliopsida</taxon>
        <taxon>eudicotyledons</taxon>
        <taxon>Gunneridae</taxon>
        <taxon>Pentapetalae</taxon>
        <taxon>Caryophyllales</taxon>
        <taxon>Cactineae</taxon>
        <taxon>Cactaceae</taxon>
        <taxon>Cactoideae</taxon>
        <taxon>Echinocereeae</taxon>
        <taxon>Carnegiea</taxon>
    </lineage>
</organism>
<dbReference type="SMART" id="SM00452">
    <property type="entry name" value="STI"/>
    <property type="match status" value="3"/>
</dbReference>
<dbReference type="GO" id="GO:0004866">
    <property type="term" value="F:endopeptidase inhibitor activity"/>
    <property type="evidence" value="ECO:0007669"/>
    <property type="project" value="InterPro"/>
</dbReference>
<evidence type="ECO:0000313" key="5">
    <source>
        <dbReference type="Proteomes" id="UP001153076"/>
    </source>
</evidence>
<feature type="chain" id="PRO_5040379708" evidence="3">
    <location>
        <begin position="30"/>
        <end position="661"/>
    </location>
</feature>
<dbReference type="CDD" id="cd23375">
    <property type="entry name" value="beta-trefoil_STI_VvMLP-like"/>
    <property type="match status" value="2"/>
</dbReference>
<dbReference type="PROSITE" id="PS00283">
    <property type="entry name" value="SOYBEAN_KUNITZ"/>
    <property type="match status" value="3"/>
</dbReference>
<dbReference type="PANTHER" id="PTHR33107:SF81">
    <property type="entry name" value="TRYPSIN INHIBITOR A"/>
    <property type="match status" value="1"/>
</dbReference>
<comment type="similarity">
    <text evidence="1">Belongs to the protease inhibitor I3 (leguminous Kunitz-type inhibitor) family.</text>
</comment>
<dbReference type="PANTHER" id="PTHR33107">
    <property type="entry name" value="KUNITZ TRYPSIN INHIBITOR 2"/>
    <property type="match status" value="1"/>
</dbReference>
<dbReference type="EMBL" id="JAKOGI010000169">
    <property type="protein sequence ID" value="KAJ8441340.1"/>
    <property type="molecule type" value="Genomic_DNA"/>
</dbReference>
<comment type="caution">
    <text evidence="4">The sequence shown here is derived from an EMBL/GenBank/DDBJ whole genome shotgun (WGS) entry which is preliminary data.</text>
</comment>
<keyword evidence="5" id="KW-1185">Reference proteome</keyword>
<dbReference type="Gene3D" id="2.80.10.50">
    <property type="match status" value="3"/>
</dbReference>
<dbReference type="InterPro" id="IPR002160">
    <property type="entry name" value="Prot_inh_Kunz-lg"/>
</dbReference>
<keyword evidence="3" id="KW-0732">Signal</keyword>
<dbReference type="Pfam" id="PF00197">
    <property type="entry name" value="Kunitz_legume"/>
    <property type="match status" value="3"/>
</dbReference>
<reference evidence="4" key="1">
    <citation type="submission" date="2022-04" db="EMBL/GenBank/DDBJ databases">
        <title>Carnegiea gigantea Genome sequencing and assembly v2.</title>
        <authorList>
            <person name="Copetti D."/>
            <person name="Sanderson M.J."/>
            <person name="Burquez A."/>
            <person name="Wojciechowski M.F."/>
        </authorList>
    </citation>
    <scope>NUCLEOTIDE SEQUENCE</scope>
    <source>
        <strain evidence="4">SGP5-SGP5p</strain>
        <tissue evidence="4">Aerial part</tissue>
    </source>
</reference>
<dbReference type="AlphaFoldDB" id="A0A9Q1KE79"/>
<dbReference type="InterPro" id="IPR011065">
    <property type="entry name" value="Kunitz_inhibitor_STI-like_sf"/>
</dbReference>
<dbReference type="OrthoDB" id="1872570at2759"/>
<dbReference type="SUPFAM" id="SSF50386">
    <property type="entry name" value="STI-like"/>
    <property type="match status" value="3"/>
</dbReference>